<proteinExistence type="predicted"/>
<feature type="region of interest" description="Disordered" evidence="1">
    <location>
        <begin position="1"/>
        <end position="21"/>
    </location>
</feature>
<protein>
    <submittedName>
        <fullName evidence="3">PDE4DIP</fullName>
    </submittedName>
</protein>
<dbReference type="AlphaFoldDB" id="A0A1I8FW72"/>
<sequence>AIRADQLKVSPGPVQSELTSSESHLCSVQSELTSSESHLCSVQSELTSSESHLAQCSGPQCSRSRAHFRRAAHQALNLAPPAGAELPRSARLRKPAEMSRRLTSPGLVGYGAQQAVLGGIVVRGAEGDAQPAGDLPVGGAGHAHANQLLTLLSAELWRHLAPADFVEGWRLV</sequence>
<reference evidence="3" key="1">
    <citation type="submission" date="2016-11" db="UniProtKB">
        <authorList>
            <consortium name="WormBaseParasite"/>
        </authorList>
    </citation>
    <scope>IDENTIFICATION</scope>
</reference>
<dbReference type="Proteomes" id="UP000095280">
    <property type="component" value="Unplaced"/>
</dbReference>
<evidence type="ECO:0000256" key="1">
    <source>
        <dbReference type="SAM" id="MobiDB-lite"/>
    </source>
</evidence>
<accession>A0A1I8FW72</accession>
<evidence type="ECO:0000313" key="3">
    <source>
        <dbReference type="WBParaSite" id="maker-uti_cns_0000216-snap-gene-2.11-mRNA-1"/>
    </source>
</evidence>
<keyword evidence="2" id="KW-1185">Reference proteome</keyword>
<evidence type="ECO:0000313" key="2">
    <source>
        <dbReference type="Proteomes" id="UP000095280"/>
    </source>
</evidence>
<dbReference type="WBParaSite" id="maker-uti_cns_0000216-snap-gene-2.11-mRNA-1">
    <property type="protein sequence ID" value="maker-uti_cns_0000216-snap-gene-2.11-mRNA-1"/>
    <property type="gene ID" value="maker-uti_cns_0000216-snap-gene-2.11"/>
</dbReference>
<organism evidence="2 3">
    <name type="scientific">Macrostomum lignano</name>
    <dbReference type="NCBI Taxonomy" id="282301"/>
    <lineage>
        <taxon>Eukaryota</taxon>
        <taxon>Metazoa</taxon>
        <taxon>Spiralia</taxon>
        <taxon>Lophotrochozoa</taxon>
        <taxon>Platyhelminthes</taxon>
        <taxon>Rhabditophora</taxon>
        <taxon>Macrostomorpha</taxon>
        <taxon>Macrostomida</taxon>
        <taxon>Macrostomidae</taxon>
        <taxon>Macrostomum</taxon>
    </lineage>
</organism>
<name>A0A1I8FW72_9PLAT</name>